<comment type="subcellular location">
    <subcellularLocation>
        <location evidence="2">Membrane</location>
        <topology evidence="2">Multi-pass membrane protein</topology>
    </subcellularLocation>
</comment>
<dbReference type="Proteomes" id="UP000033519">
    <property type="component" value="Unassembled WGS sequence"/>
</dbReference>
<dbReference type="InterPro" id="IPR003660">
    <property type="entry name" value="HAMP_dom"/>
</dbReference>
<dbReference type="GO" id="GO:0005886">
    <property type="term" value="C:plasma membrane"/>
    <property type="evidence" value="ECO:0007669"/>
    <property type="project" value="TreeGrafter"/>
</dbReference>
<dbReference type="PANTHER" id="PTHR45436:SF14">
    <property type="entry name" value="SENSOR PROTEIN QSEC"/>
    <property type="match status" value="1"/>
</dbReference>
<protein>
    <recommendedName>
        <fullName evidence="3">histidine kinase</fullName>
        <ecNumber evidence="3">2.7.13.3</ecNumber>
    </recommendedName>
</protein>
<feature type="domain" description="HAMP" evidence="14">
    <location>
        <begin position="174"/>
        <end position="226"/>
    </location>
</feature>
<keyword evidence="6 12" id="KW-0812">Transmembrane</keyword>
<organism evidence="16 18">
    <name type="scientific">Devosia psychrophila</name>
    <dbReference type="NCBI Taxonomy" id="728005"/>
    <lineage>
        <taxon>Bacteria</taxon>
        <taxon>Pseudomonadati</taxon>
        <taxon>Pseudomonadota</taxon>
        <taxon>Alphaproteobacteria</taxon>
        <taxon>Hyphomicrobiales</taxon>
        <taxon>Devosiaceae</taxon>
        <taxon>Devosia</taxon>
    </lineage>
</organism>
<reference evidence="16 18" key="2">
    <citation type="submission" date="2016-10" db="EMBL/GenBank/DDBJ databases">
        <authorList>
            <person name="de Groot N.N."/>
        </authorList>
    </citation>
    <scope>NUCLEOTIDE SEQUENCE [LARGE SCALE GENOMIC DNA]</scope>
    <source>
        <strain evidence="16 18">CGMCC 1.10210</strain>
    </source>
</reference>
<keyword evidence="8 16" id="KW-0418">Kinase</keyword>
<gene>
    <name evidence="16" type="ORF">SAMN04488059_12547</name>
    <name evidence="15" type="ORF">WH91_11690</name>
</gene>
<dbReference type="STRING" id="728005.SAMN04488059_12547"/>
<dbReference type="SMART" id="SM00388">
    <property type="entry name" value="HisKA"/>
    <property type="match status" value="1"/>
</dbReference>
<dbReference type="InterPro" id="IPR050428">
    <property type="entry name" value="TCS_sensor_his_kinase"/>
</dbReference>
<dbReference type="SUPFAM" id="SSF47384">
    <property type="entry name" value="Homodimeric domain of signal transducing histidine kinase"/>
    <property type="match status" value="1"/>
</dbReference>
<evidence type="ECO:0000313" key="18">
    <source>
        <dbReference type="Proteomes" id="UP000182258"/>
    </source>
</evidence>
<evidence type="ECO:0000256" key="2">
    <source>
        <dbReference type="ARBA" id="ARBA00004141"/>
    </source>
</evidence>
<dbReference type="GO" id="GO:0005524">
    <property type="term" value="F:ATP binding"/>
    <property type="evidence" value="ECO:0007669"/>
    <property type="project" value="UniProtKB-KW"/>
</dbReference>
<dbReference type="SUPFAM" id="SSF55874">
    <property type="entry name" value="ATPase domain of HSP90 chaperone/DNA topoisomerase II/histidine kinase"/>
    <property type="match status" value="1"/>
</dbReference>
<feature type="transmembrane region" description="Helical" evidence="12">
    <location>
        <begin position="154"/>
        <end position="177"/>
    </location>
</feature>
<evidence type="ECO:0000259" key="14">
    <source>
        <dbReference type="PROSITE" id="PS50885"/>
    </source>
</evidence>
<dbReference type="PANTHER" id="PTHR45436">
    <property type="entry name" value="SENSOR HISTIDINE KINASE YKOH"/>
    <property type="match status" value="1"/>
</dbReference>
<evidence type="ECO:0000256" key="11">
    <source>
        <dbReference type="ARBA" id="ARBA00023012"/>
    </source>
</evidence>
<keyword evidence="10 12" id="KW-1133">Transmembrane helix</keyword>
<feature type="domain" description="Histidine kinase" evidence="13">
    <location>
        <begin position="234"/>
        <end position="445"/>
    </location>
</feature>
<dbReference type="EMBL" id="FOMB01000025">
    <property type="protein sequence ID" value="SFD17326.1"/>
    <property type="molecule type" value="Genomic_DNA"/>
</dbReference>
<accession>A0A0F5PYI8</accession>
<evidence type="ECO:0000313" key="16">
    <source>
        <dbReference type="EMBL" id="SFD17326.1"/>
    </source>
</evidence>
<keyword evidence="9" id="KW-0067">ATP-binding</keyword>
<dbReference type="Pfam" id="PF00512">
    <property type="entry name" value="HisKA"/>
    <property type="match status" value="1"/>
</dbReference>
<keyword evidence="11" id="KW-0902">Two-component regulatory system</keyword>
<name>A0A0F5PYI8_9HYPH</name>
<dbReference type="RefSeq" id="WP_046171191.1">
    <property type="nucleotide sequence ID" value="NZ_FOMB01000025.1"/>
</dbReference>
<proteinExistence type="predicted"/>
<dbReference type="Pfam" id="PF02518">
    <property type="entry name" value="HATPase_c"/>
    <property type="match status" value="1"/>
</dbReference>
<dbReference type="Proteomes" id="UP000182258">
    <property type="component" value="Unassembled WGS sequence"/>
</dbReference>
<dbReference type="CDD" id="cd00082">
    <property type="entry name" value="HisKA"/>
    <property type="match status" value="1"/>
</dbReference>
<dbReference type="InterPro" id="IPR036097">
    <property type="entry name" value="HisK_dim/P_sf"/>
</dbReference>
<evidence type="ECO:0000256" key="10">
    <source>
        <dbReference type="ARBA" id="ARBA00022989"/>
    </source>
</evidence>
<evidence type="ECO:0000256" key="12">
    <source>
        <dbReference type="SAM" id="Phobius"/>
    </source>
</evidence>
<dbReference type="EMBL" id="LAPV01000125">
    <property type="protein sequence ID" value="KKC32894.1"/>
    <property type="molecule type" value="Genomic_DNA"/>
</dbReference>
<dbReference type="GO" id="GO:0000155">
    <property type="term" value="F:phosphorelay sensor kinase activity"/>
    <property type="evidence" value="ECO:0007669"/>
    <property type="project" value="InterPro"/>
</dbReference>
<dbReference type="EC" id="2.7.13.3" evidence="3"/>
<dbReference type="SMART" id="SM00387">
    <property type="entry name" value="HATPase_c"/>
    <property type="match status" value="1"/>
</dbReference>
<dbReference type="InterPro" id="IPR036890">
    <property type="entry name" value="HATPase_C_sf"/>
</dbReference>
<dbReference type="InterPro" id="IPR005467">
    <property type="entry name" value="His_kinase_dom"/>
</dbReference>
<dbReference type="PROSITE" id="PS50109">
    <property type="entry name" value="HIS_KIN"/>
    <property type="match status" value="1"/>
</dbReference>
<dbReference type="InterPro" id="IPR013727">
    <property type="entry name" value="2CSK_N"/>
</dbReference>
<dbReference type="AlphaFoldDB" id="A0A0F5PYI8"/>
<keyword evidence="5" id="KW-0808">Transferase</keyword>
<evidence type="ECO:0000256" key="5">
    <source>
        <dbReference type="ARBA" id="ARBA00022679"/>
    </source>
</evidence>
<dbReference type="Gene3D" id="1.10.287.130">
    <property type="match status" value="1"/>
</dbReference>
<dbReference type="InterPro" id="IPR003594">
    <property type="entry name" value="HATPase_dom"/>
</dbReference>
<evidence type="ECO:0000256" key="8">
    <source>
        <dbReference type="ARBA" id="ARBA00022777"/>
    </source>
</evidence>
<sequence length="449" mass="48216">MASFSIALRLSLGLAIGTGLLWIGAASISATVMRHELNEAFDETLQQSAYRLLPLAIHDAGELEQDETHQVPGLDQPGDENYFTYFVRDRDGRVIVRGDNAPPELATVTLQNGFSEIDGKRLFAATDERSGLGIVILESSDHRDKALLESIAALAWPLLGLLPLIALAIWVAIRVAMRPVERLRRDIERRDGRNLAPLSTEGHPIELAPIAQAVASLIGRLKTAMDAERSFAASSAHELRTPIAGALAQTQQLALELGQAPGHERLKDIEQALKSLGQLAEKLLQLSRLESGFARTDQVVDLMPALELVVRDFRARSAVGLRVHLLVSKGATLQAPINVDAFAIAVTNLVQNALLHGADDHPITVTVDRPNVLRVANAGTIVPCNILQTISQPFRRGPTSSTGSGLGLSIVRSIMEQTGGTMALHSPATGQKDGFEVVLTLSPTPGLTL</sequence>
<keyword evidence="12" id="KW-0472">Membrane</keyword>
<keyword evidence="4" id="KW-0597">Phosphoprotein</keyword>
<evidence type="ECO:0000259" key="13">
    <source>
        <dbReference type="PROSITE" id="PS50109"/>
    </source>
</evidence>
<dbReference type="InterPro" id="IPR003661">
    <property type="entry name" value="HisK_dim/P_dom"/>
</dbReference>
<evidence type="ECO:0000313" key="15">
    <source>
        <dbReference type="EMBL" id="KKC32894.1"/>
    </source>
</evidence>
<dbReference type="Gene3D" id="1.20.5.1040">
    <property type="entry name" value="Sensor protein qsec"/>
    <property type="match status" value="1"/>
</dbReference>
<evidence type="ECO:0000256" key="6">
    <source>
        <dbReference type="ARBA" id="ARBA00022692"/>
    </source>
</evidence>
<evidence type="ECO:0000256" key="7">
    <source>
        <dbReference type="ARBA" id="ARBA00022741"/>
    </source>
</evidence>
<dbReference type="OrthoDB" id="9809766at2"/>
<dbReference type="Gene3D" id="3.30.565.10">
    <property type="entry name" value="Histidine kinase-like ATPase, C-terminal domain"/>
    <property type="match status" value="1"/>
</dbReference>
<keyword evidence="7" id="KW-0547">Nucleotide-binding</keyword>
<evidence type="ECO:0000256" key="4">
    <source>
        <dbReference type="ARBA" id="ARBA00022553"/>
    </source>
</evidence>
<comment type="catalytic activity">
    <reaction evidence="1">
        <text>ATP + protein L-histidine = ADP + protein N-phospho-L-histidine.</text>
        <dbReference type="EC" id="2.7.13.3"/>
    </reaction>
</comment>
<evidence type="ECO:0000313" key="17">
    <source>
        <dbReference type="Proteomes" id="UP000033519"/>
    </source>
</evidence>
<evidence type="ECO:0000256" key="3">
    <source>
        <dbReference type="ARBA" id="ARBA00012438"/>
    </source>
</evidence>
<reference evidence="15 17" key="1">
    <citation type="submission" date="2015-03" db="EMBL/GenBank/DDBJ databases">
        <authorList>
            <person name="Lepp D."/>
            <person name="Hassan Y.I."/>
            <person name="Li X.-Z."/>
            <person name="Zhou T."/>
        </authorList>
    </citation>
    <scope>NUCLEOTIDE SEQUENCE [LARGE SCALE GENOMIC DNA]</scope>
    <source>
        <strain evidence="15 17">Cr7-05</strain>
    </source>
</reference>
<evidence type="ECO:0000256" key="1">
    <source>
        <dbReference type="ARBA" id="ARBA00000085"/>
    </source>
</evidence>
<keyword evidence="17" id="KW-1185">Reference proteome</keyword>
<evidence type="ECO:0000256" key="9">
    <source>
        <dbReference type="ARBA" id="ARBA00022840"/>
    </source>
</evidence>
<dbReference type="PROSITE" id="PS50885">
    <property type="entry name" value="HAMP"/>
    <property type="match status" value="1"/>
</dbReference>
<dbReference type="PATRIC" id="fig|728005.3.peg.476"/>
<dbReference type="Pfam" id="PF08521">
    <property type="entry name" value="2CSK_N"/>
    <property type="match status" value="1"/>
</dbReference>